<name>A0A1C4E6F9_9BACI</name>
<dbReference type="AlphaFoldDB" id="A0A1C4E6F9"/>
<proteinExistence type="predicted"/>
<evidence type="ECO:0008006" key="3">
    <source>
        <dbReference type="Google" id="ProtNLM"/>
    </source>
</evidence>
<accession>A0A1C4E6F9</accession>
<reference evidence="2" key="1">
    <citation type="submission" date="2016-08" db="EMBL/GenBank/DDBJ databases">
        <authorList>
            <person name="Loux V."/>
            <person name="Rue O."/>
        </authorList>
    </citation>
    <scope>NUCLEOTIDE SEQUENCE [LARGE SCALE GENOMIC DNA]</scope>
    <source>
        <strain evidence="2">INRA Bc05-F1</strain>
    </source>
</reference>
<sequence length="193" mass="23356">MTGSFTIHTNTSYCLNFMIYIQNIYLNQHENKENLRFPYIARQLNFSTDFEDHFKELWHILRKQIANDRYDLQFFYEENNIFYEKLFDTQFCNEESFKEMLYSFKVWWTSIVGQHSLEWSVSEYSTQLYNDLVLYLKQNEIEPLQPLHISLLYDDCVFAKDNITSYSAVLPTKHFFINYRDVVTTLSTCFHVA</sequence>
<organism evidence="1 2">
    <name type="scientific">Bacillus wiedmannii</name>
    <dbReference type="NCBI Taxonomy" id="1890302"/>
    <lineage>
        <taxon>Bacteria</taxon>
        <taxon>Bacillati</taxon>
        <taxon>Bacillota</taxon>
        <taxon>Bacilli</taxon>
        <taxon>Bacillales</taxon>
        <taxon>Bacillaceae</taxon>
        <taxon>Bacillus</taxon>
        <taxon>Bacillus cereus group</taxon>
    </lineage>
</organism>
<dbReference type="RefSeq" id="WP_088122503.1">
    <property type="nucleotide sequence ID" value="NZ_FMBE01000013.1"/>
</dbReference>
<dbReference type="EMBL" id="FMBE01000013">
    <property type="protein sequence ID" value="SCC39140.1"/>
    <property type="molecule type" value="Genomic_DNA"/>
</dbReference>
<gene>
    <name evidence="1" type="ORF">BC05F1_03218</name>
</gene>
<protein>
    <recommendedName>
        <fullName evidence="3">Group-specific protein</fullName>
    </recommendedName>
</protein>
<evidence type="ECO:0000313" key="2">
    <source>
        <dbReference type="Proteomes" id="UP000196052"/>
    </source>
</evidence>
<dbReference type="Proteomes" id="UP000196052">
    <property type="component" value="Unassembled WGS sequence"/>
</dbReference>
<evidence type="ECO:0000313" key="1">
    <source>
        <dbReference type="EMBL" id="SCC39140.1"/>
    </source>
</evidence>